<dbReference type="AlphaFoldDB" id="A0A650CWY7"/>
<evidence type="ECO:0000313" key="2">
    <source>
        <dbReference type="EMBL" id="QGR22326.1"/>
    </source>
</evidence>
<gene>
    <name evidence="2" type="ORF">D1866_10340</name>
    <name evidence="1" type="ORF">GFB69_01780</name>
</gene>
<organism evidence="2 3">
    <name type="scientific">Acidianus ambivalens</name>
    <name type="common">Desulfurolobus ambivalens</name>
    <dbReference type="NCBI Taxonomy" id="2283"/>
    <lineage>
        <taxon>Archaea</taxon>
        <taxon>Thermoproteota</taxon>
        <taxon>Thermoprotei</taxon>
        <taxon>Sulfolobales</taxon>
        <taxon>Sulfolobaceae</taxon>
        <taxon>Acidianus</taxon>
    </lineage>
</organism>
<evidence type="ECO:0000313" key="1">
    <source>
        <dbReference type="EMBL" id="MQL54515.1"/>
    </source>
</evidence>
<protein>
    <submittedName>
        <fullName evidence="2">Uncharacterized protein</fullName>
    </submittedName>
</protein>
<dbReference type="Proteomes" id="UP000474054">
    <property type="component" value="Unassembled WGS sequence"/>
</dbReference>
<dbReference type="EMBL" id="WHYS01000001">
    <property type="protein sequence ID" value="MQL54515.1"/>
    <property type="molecule type" value="Genomic_DNA"/>
</dbReference>
<evidence type="ECO:0000313" key="3">
    <source>
        <dbReference type="Proteomes" id="UP000426328"/>
    </source>
</evidence>
<dbReference type="Proteomes" id="UP000426328">
    <property type="component" value="Chromosome"/>
</dbReference>
<keyword evidence="3" id="KW-1185">Reference proteome</keyword>
<accession>A0A650CWY7</accession>
<dbReference type="GeneID" id="10599970"/>
<dbReference type="KEGG" id="aamb:D1866_10340"/>
<reference evidence="1 4" key="1">
    <citation type="submission" date="2019-10" db="EMBL/GenBank/DDBJ databases">
        <title>Comparative genomics of sulfur disproportionating microorganisms.</title>
        <authorList>
            <person name="Ward L.M."/>
            <person name="Bertran E."/>
            <person name="Johnston D."/>
        </authorList>
    </citation>
    <scope>NUCLEOTIDE SEQUENCE [LARGE SCALE GENOMIC DNA]</scope>
    <source>
        <strain evidence="1 4">DSM 3772</strain>
    </source>
</reference>
<sequence length="184" mass="20988">MGIKKVAIKVNNPRIFRQLVQELRKSDLIPTVDSGDLTISDFDKNADVFIQGEDEIKKAITYLQCLKLGKRKFDELLIGIDTNSPKLTVVILGDGIIIDTLEAWIDEIEDIIEEVISKYPYKRIYIGVGTGNKYGELVYKLLSIRFPFVKKVNESRTSLRNPYVNIKDKDVRAAYMIALRSTKC</sequence>
<dbReference type="GeneID" id="42780133"/>
<proteinExistence type="predicted"/>
<dbReference type="EMBL" id="CP045482">
    <property type="protein sequence ID" value="QGR22326.1"/>
    <property type="molecule type" value="Genomic_DNA"/>
</dbReference>
<evidence type="ECO:0000313" key="4">
    <source>
        <dbReference type="Proteomes" id="UP000474054"/>
    </source>
</evidence>
<dbReference type="RefSeq" id="WP_013775333.1">
    <property type="nucleotide sequence ID" value="NZ_CP045482.1"/>
</dbReference>
<name>A0A650CWY7_ACIAM</name>
<reference evidence="2 3" key="2">
    <citation type="submission" date="2019-10" db="EMBL/GenBank/DDBJ databases">
        <title>Genome Sequences from Six Type Strain Members of the Archaeal Family Sulfolobaceae: Acidianus ambivalens, Acidianus infernus, Metallosphaera prunae, Stygiolobus azoricus, Sulfolobus metallicus, and Sulfurisphaera ohwakuensis.</title>
        <authorList>
            <person name="Counts J.A."/>
            <person name="Kelly R.M."/>
        </authorList>
    </citation>
    <scope>NUCLEOTIDE SEQUENCE [LARGE SCALE GENOMIC DNA]</scope>
    <source>
        <strain evidence="2 3">LEI 10</strain>
    </source>
</reference>